<feature type="region of interest" description="Disordered" evidence="7">
    <location>
        <begin position="26"/>
        <end position="45"/>
    </location>
</feature>
<dbReference type="Gramene" id="TVT99253">
    <property type="protein sequence ID" value="TVT99253"/>
    <property type="gene ID" value="EJB05_55380"/>
</dbReference>
<accession>A0A5J9SJW5</accession>
<comment type="similarity">
    <text evidence="6">Belongs to the protein kinase superfamily.</text>
</comment>
<dbReference type="PROSITE" id="PS00107">
    <property type="entry name" value="PROTEIN_KINASE_ATP"/>
    <property type="match status" value="1"/>
</dbReference>
<dbReference type="GO" id="GO:0005524">
    <property type="term" value="F:ATP binding"/>
    <property type="evidence" value="ECO:0007669"/>
    <property type="project" value="UniProtKB-UniRule"/>
</dbReference>
<feature type="binding site" evidence="5">
    <location>
        <position position="149"/>
    </location>
    <ligand>
        <name>ATP</name>
        <dbReference type="ChEBI" id="CHEBI:30616"/>
    </ligand>
</feature>
<keyword evidence="10" id="KW-1185">Reference proteome</keyword>
<evidence type="ECO:0000256" key="3">
    <source>
        <dbReference type="ARBA" id="ARBA00022777"/>
    </source>
</evidence>
<evidence type="ECO:0000256" key="1">
    <source>
        <dbReference type="ARBA" id="ARBA00022679"/>
    </source>
</evidence>
<dbReference type="Pfam" id="PF00069">
    <property type="entry name" value="Pkinase"/>
    <property type="match status" value="1"/>
</dbReference>
<keyword evidence="3" id="KW-0418">Kinase</keyword>
<keyword evidence="6" id="KW-0723">Serine/threonine-protein kinase</keyword>
<proteinExistence type="inferred from homology"/>
<dbReference type="OrthoDB" id="3256376at2759"/>
<dbReference type="InterPro" id="IPR011009">
    <property type="entry name" value="Kinase-like_dom_sf"/>
</dbReference>
<evidence type="ECO:0000256" key="2">
    <source>
        <dbReference type="ARBA" id="ARBA00022741"/>
    </source>
</evidence>
<evidence type="ECO:0000256" key="6">
    <source>
        <dbReference type="RuleBase" id="RU000304"/>
    </source>
</evidence>
<keyword evidence="4 5" id="KW-0067">ATP-binding</keyword>
<dbReference type="EMBL" id="RWGY01000738">
    <property type="protein sequence ID" value="TVT99253.1"/>
    <property type="molecule type" value="Genomic_DNA"/>
</dbReference>
<dbReference type="Gene3D" id="3.30.200.20">
    <property type="entry name" value="Phosphorylase Kinase, domain 1"/>
    <property type="match status" value="1"/>
</dbReference>
<keyword evidence="1" id="KW-0808">Transferase</keyword>
<dbReference type="AlphaFoldDB" id="A0A5J9SJW5"/>
<feature type="compositionally biased region" description="Basic and acidic residues" evidence="7">
    <location>
        <begin position="411"/>
        <end position="443"/>
    </location>
</feature>
<dbReference type="GO" id="GO:0004674">
    <property type="term" value="F:protein serine/threonine kinase activity"/>
    <property type="evidence" value="ECO:0007669"/>
    <property type="project" value="UniProtKB-KW"/>
</dbReference>
<evidence type="ECO:0000256" key="4">
    <source>
        <dbReference type="ARBA" id="ARBA00022840"/>
    </source>
</evidence>
<dbReference type="PANTHER" id="PTHR27006">
    <property type="entry name" value="PROMASTIGOTE SURFACE ANTIGEN PROTEIN PSA"/>
    <property type="match status" value="1"/>
</dbReference>
<keyword evidence="2 5" id="KW-0547">Nucleotide-binding</keyword>
<feature type="region of interest" description="Disordered" evidence="7">
    <location>
        <begin position="410"/>
        <end position="443"/>
    </location>
</feature>
<dbReference type="InterPro" id="IPR000719">
    <property type="entry name" value="Prot_kinase_dom"/>
</dbReference>
<evidence type="ECO:0000256" key="7">
    <source>
        <dbReference type="SAM" id="MobiDB-lite"/>
    </source>
</evidence>
<gene>
    <name evidence="9" type="ORF">EJB05_55380</name>
</gene>
<protein>
    <recommendedName>
        <fullName evidence="8">Protein kinase domain-containing protein</fullName>
    </recommendedName>
</protein>
<sequence>MVSHIDVTIRLDRIYNMLLPPEHSQQALQAVPGSPTSHLGPYARNEESGLGDLQLESCQTVAEIIEVEEHKRTVCVDHQETFEEQLFSREQRLKLKWLCWSHQQNAEDRSAYDLLKDATNNFSSRNKIGVGGWSTVYKAHIGGLEVAIKRYPTNDATSHASQFDSEFQILKELQHKNIIKLLGHYAGQGERILVYEYMPNGSLDKFIFDVRPGASIDWMSRFHIMEGIAQGLLYLHVHEQCIVHKDLKPSNILLDSDMNAKISDFGIATMLRPEFYHDTCISGTFGYMAPEYLREGILSPKVDVYAYGVILLEVISAKKSSVPWFQGDKYVTLTGHVSKYLYFFHAWHLWATMRLSELLDPLLCNGQPISDITRCIQIALLCVQKYPADRPSMSEVLLMLDNRMTIPSPKLPDDYRADSHESKLPDDYRADSHESKLPDDYRADSHEYQADGHEYQAYGYGSETMWSLDITWPR</sequence>
<evidence type="ECO:0000256" key="5">
    <source>
        <dbReference type="PROSITE-ProRule" id="PRU10141"/>
    </source>
</evidence>
<dbReference type="InterPro" id="IPR008271">
    <property type="entry name" value="Ser/Thr_kinase_AS"/>
</dbReference>
<dbReference type="SMART" id="SM00220">
    <property type="entry name" value="S_TKc"/>
    <property type="match status" value="1"/>
</dbReference>
<dbReference type="FunFam" id="1.10.510.10:FF:000384">
    <property type="entry name" value="G-type lectin S-receptor-like serine/threonine-protein kinase"/>
    <property type="match status" value="1"/>
</dbReference>
<dbReference type="InterPro" id="IPR017441">
    <property type="entry name" value="Protein_kinase_ATP_BS"/>
</dbReference>
<dbReference type="Gene3D" id="1.10.510.10">
    <property type="entry name" value="Transferase(Phosphotransferase) domain 1"/>
    <property type="match status" value="1"/>
</dbReference>
<evidence type="ECO:0000313" key="9">
    <source>
        <dbReference type="EMBL" id="TVT99253.1"/>
    </source>
</evidence>
<organism evidence="9 10">
    <name type="scientific">Eragrostis curvula</name>
    <name type="common">weeping love grass</name>
    <dbReference type="NCBI Taxonomy" id="38414"/>
    <lineage>
        <taxon>Eukaryota</taxon>
        <taxon>Viridiplantae</taxon>
        <taxon>Streptophyta</taxon>
        <taxon>Embryophyta</taxon>
        <taxon>Tracheophyta</taxon>
        <taxon>Spermatophyta</taxon>
        <taxon>Magnoliopsida</taxon>
        <taxon>Liliopsida</taxon>
        <taxon>Poales</taxon>
        <taxon>Poaceae</taxon>
        <taxon>PACMAD clade</taxon>
        <taxon>Chloridoideae</taxon>
        <taxon>Eragrostideae</taxon>
        <taxon>Eragrostidinae</taxon>
        <taxon>Eragrostis</taxon>
    </lineage>
</organism>
<dbReference type="PROSITE" id="PS50011">
    <property type="entry name" value="PROTEIN_KINASE_DOM"/>
    <property type="match status" value="1"/>
</dbReference>
<reference evidence="9 10" key="1">
    <citation type="journal article" date="2019" name="Sci. Rep.">
        <title>A high-quality genome of Eragrostis curvula grass provides insights into Poaceae evolution and supports new strategies to enhance forage quality.</title>
        <authorList>
            <person name="Carballo J."/>
            <person name="Santos B.A.C.M."/>
            <person name="Zappacosta D."/>
            <person name="Garbus I."/>
            <person name="Selva J.P."/>
            <person name="Gallo C.A."/>
            <person name="Diaz A."/>
            <person name="Albertini E."/>
            <person name="Caccamo M."/>
            <person name="Echenique V."/>
        </authorList>
    </citation>
    <scope>NUCLEOTIDE SEQUENCE [LARGE SCALE GENOMIC DNA]</scope>
    <source>
        <strain evidence="10">cv. Victoria</strain>
        <tissue evidence="9">Leaf</tissue>
    </source>
</reference>
<name>A0A5J9SJW5_9POAL</name>
<dbReference type="PANTHER" id="PTHR27006:SF586">
    <property type="entry name" value="CYSTEINE-RICH RECEPTOR-LIKE PROTEIN KINASE 10"/>
    <property type="match status" value="1"/>
</dbReference>
<evidence type="ECO:0000313" key="10">
    <source>
        <dbReference type="Proteomes" id="UP000324897"/>
    </source>
</evidence>
<dbReference type="Proteomes" id="UP000324897">
    <property type="component" value="Unassembled WGS sequence"/>
</dbReference>
<dbReference type="PROSITE" id="PS00108">
    <property type="entry name" value="PROTEIN_KINASE_ST"/>
    <property type="match status" value="1"/>
</dbReference>
<feature type="domain" description="Protein kinase" evidence="8">
    <location>
        <begin position="122"/>
        <end position="411"/>
    </location>
</feature>
<dbReference type="SUPFAM" id="SSF56112">
    <property type="entry name" value="Protein kinase-like (PK-like)"/>
    <property type="match status" value="1"/>
</dbReference>
<comment type="caution">
    <text evidence="9">The sequence shown here is derived from an EMBL/GenBank/DDBJ whole genome shotgun (WGS) entry which is preliminary data.</text>
</comment>
<evidence type="ECO:0000259" key="8">
    <source>
        <dbReference type="PROSITE" id="PS50011"/>
    </source>
</evidence>